<gene>
    <name evidence="3" type="ORF">FB567DRAFT_200631</name>
</gene>
<accession>A0A8K0QWL5</accession>
<evidence type="ECO:0000313" key="4">
    <source>
        <dbReference type="Proteomes" id="UP000813461"/>
    </source>
</evidence>
<keyword evidence="2" id="KW-0732">Signal</keyword>
<protein>
    <submittedName>
        <fullName evidence="3">Uncharacterized protein</fullName>
    </submittedName>
</protein>
<sequence>MASPLRLPLLAVFSFCIALSSALGDQKPLKNTPEPRGYNPGEPIPVSCLNRTIETGEHITDASGQLQYIPFPTCNETGRPLELHFGVEKDVNCTIDFVTDEFFHLLEFYIHNDAPLSCRIPSKPLPPSVLEREYRVSDESTQEGALGTQSTLYTPLIVALSGTLQLSHLHVGNYLNLLVHAGPKATAPGTVDAATAYSIASHTRNTKITIGDPLPLAFSVRWYPSTTLPPGWSGYGGHIYTSTFLYCILSAGASAAICIAYFRGVDLPRRLKRYTTERMNGGGRFGGGGGGYGLPVTNGRSPAGSSYGLGGYGYGGGTGKRD</sequence>
<dbReference type="EMBL" id="JAGMVJ010000023">
    <property type="protein sequence ID" value="KAH7072353.1"/>
    <property type="molecule type" value="Genomic_DNA"/>
</dbReference>
<dbReference type="PANTHER" id="PTHR40368">
    <property type="entry name" value="YALI0F14399P"/>
    <property type="match status" value="1"/>
</dbReference>
<evidence type="ECO:0000256" key="1">
    <source>
        <dbReference type="SAM" id="Phobius"/>
    </source>
</evidence>
<keyword evidence="1" id="KW-1133">Transmembrane helix</keyword>
<feature type="signal peptide" evidence="2">
    <location>
        <begin position="1"/>
        <end position="22"/>
    </location>
</feature>
<dbReference type="OrthoDB" id="18530at2759"/>
<keyword evidence="1" id="KW-0812">Transmembrane</keyword>
<keyword evidence="1" id="KW-0472">Membrane</keyword>
<name>A0A8K0QWL5_9PLEO</name>
<keyword evidence="4" id="KW-1185">Reference proteome</keyword>
<evidence type="ECO:0000256" key="2">
    <source>
        <dbReference type="SAM" id="SignalP"/>
    </source>
</evidence>
<proteinExistence type="predicted"/>
<comment type="caution">
    <text evidence="3">The sequence shown here is derived from an EMBL/GenBank/DDBJ whole genome shotgun (WGS) entry which is preliminary data.</text>
</comment>
<feature type="transmembrane region" description="Helical" evidence="1">
    <location>
        <begin position="243"/>
        <end position="262"/>
    </location>
</feature>
<dbReference type="Proteomes" id="UP000813461">
    <property type="component" value="Unassembled WGS sequence"/>
</dbReference>
<dbReference type="AlphaFoldDB" id="A0A8K0QWL5"/>
<organism evidence="3 4">
    <name type="scientific">Paraphoma chrysanthemicola</name>
    <dbReference type="NCBI Taxonomy" id="798071"/>
    <lineage>
        <taxon>Eukaryota</taxon>
        <taxon>Fungi</taxon>
        <taxon>Dikarya</taxon>
        <taxon>Ascomycota</taxon>
        <taxon>Pezizomycotina</taxon>
        <taxon>Dothideomycetes</taxon>
        <taxon>Pleosporomycetidae</taxon>
        <taxon>Pleosporales</taxon>
        <taxon>Pleosporineae</taxon>
        <taxon>Phaeosphaeriaceae</taxon>
        <taxon>Paraphoma</taxon>
    </lineage>
</organism>
<evidence type="ECO:0000313" key="3">
    <source>
        <dbReference type="EMBL" id="KAH7072353.1"/>
    </source>
</evidence>
<feature type="chain" id="PRO_5035436316" evidence="2">
    <location>
        <begin position="23"/>
        <end position="322"/>
    </location>
</feature>
<dbReference type="PANTHER" id="PTHR40368:SF1">
    <property type="entry name" value="YALI0F14399P"/>
    <property type="match status" value="1"/>
</dbReference>
<reference evidence="3" key="1">
    <citation type="journal article" date="2021" name="Nat. Commun.">
        <title>Genetic determinants of endophytism in the Arabidopsis root mycobiome.</title>
        <authorList>
            <person name="Mesny F."/>
            <person name="Miyauchi S."/>
            <person name="Thiergart T."/>
            <person name="Pickel B."/>
            <person name="Atanasova L."/>
            <person name="Karlsson M."/>
            <person name="Huettel B."/>
            <person name="Barry K.W."/>
            <person name="Haridas S."/>
            <person name="Chen C."/>
            <person name="Bauer D."/>
            <person name="Andreopoulos W."/>
            <person name="Pangilinan J."/>
            <person name="LaButti K."/>
            <person name="Riley R."/>
            <person name="Lipzen A."/>
            <person name="Clum A."/>
            <person name="Drula E."/>
            <person name="Henrissat B."/>
            <person name="Kohler A."/>
            <person name="Grigoriev I.V."/>
            <person name="Martin F.M."/>
            <person name="Hacquard S."/>
        </authorList>
    </citation>
    <scope>NUCLEOTIDE SEQUENCE</scope>
    <source>
        <strain evidence="3">MPI-SDFR-AT-0120</strain>
    </source>
</reference>